<dbReference type="Pfam" id="PF00528">
    <property type="entry name" value="BPD_transp_1"/>
    <property type="match status" value="1"/>
</dbReference>
<feature type="domain" description="ABC transmembrane type-1" evidence="9">
    <location>
        <begin position="70"/>
        <end position="258"/>
    </location>
</feature>
<dbReference type="GO" id="GO:0055085">
    <property type="term" value="P:transmembrane transport"/>
    <property type="evidence" value="ECO:0007669"/>
    <property type="project" value="InterPro"/>
</dbReference>
<evidence type="ECO:0000256" key="1">
    <source>
        <dbReference type="ARBA" id="ARBA00004429"/>
    </source>
</evidence>
<dbReference type="PROSITE" id="PS50928">
    <property type="entry name" value="ABC_TM1"/>
    <property type="match status" value="1"/>
</dbReference>
<dbReference type="PANTHER" id="PTHR43357">
    <property type="entry name" value="INNER MEMBRANE ABC TRANSPORTER PERMEASE PROTEIN YDCV"/>
    <property type="match status" value="1"/>
</dbReference>
<evidence type="ECO:0000256" key="3">
    <source>
        <dbReference type="ARBA" id="ARBA00022475"/>
    </source>
</evidence>
<feature type="transmembrane region" description="Helical" evidence="8">
    <location>
        <begin position="12"/>
        <end position="37"/>
    </location>
</feature>
<sequence>MASPSPVTRRPFGRNVTATVLLAGVLLPLLPLLIWAFSGQWRYPAVLPQHASARGLRLLSDPRSQIPQALLTSTAIAVAVAAGACLIGFPAGRAIGLYRFRGRRLVQFLLLAPVIVPGLAVTLGLQVFFIRYGLADTLTGVVLVQLMPSVPYAATVLAGAFANYDLAYERQARALGAGPLRVMMFVTVPLLRPALLVSALFAFLISWSEYVLTLLIGGGQTTTLPLLLFAAISSSDTTAAAALALLFIAPPLLLVAAASHVLSAGTGAVIGFGRL</sequence>
<feature type="transmembrane region" description="Helical" evidence="8">
    <location>
        <begin position="150"/>
        <end position="168"/>
    </location>
</feature>
<feature type="transmembrane region" description="Helical" evidence="8">
    <location>
        <begin position="210"/>
        <end position="232"/>
    </location>
</feature>
<keyword evidence="6 8" id="KW-1133">Transmembrane helix</keyword>
<dbReference type="SUPFAM" id="SSF161098">
    <property type="entry name" value="MetI-like"/>
    <property type="match status" value="1"/>
</dbReference>
<keyword evidence="7 8" id="KW-0472">Membrane</keyword>
<keyword evidence="4" id="KW-0997">Cell inner membrane</keyword>
<dbReference type="PANTHER" id="PTHR43357:SF4">
    <property type="entry name" value="INNER MEMBRANE ABC TRANSPORTER PERMEASE PROTEIN YDCV"/>
    <property type="match status" value="1"/>
</dbReference>
<name>A0A7G6X9F3_9ACTN</name>
<dbReference type="GO" id="GO:0005886">
    <property type="term" value="C:plasma membrane"/>
    <property type="evidence" value="ECO:0007669"/>
    <property type="project" value="UniProtKB-SubCell"/>
</dbReference>
<dbReference type="InterPro" id="IPR000515">
    <property type="entry name" value="MetI-like"/>
</dbReference>
<feature type="transmembrane region" description="Helical" evidence="8">
    <location>
        <begin position="239"/>
        <end position="262"/>
    </location>
</feature>
<feature type="transmembrane region" description="Helical" evidence="8">
    <location>
        <begin position="180"/>
        <end position="204"/>
    </location>
</feature>
<evidence type="ECO:0000256" key="2">
    <source>
        <dbReference type="ARBA" id="ARBA00022448"/>
    </source>
</evidence>
<evidence type="ECO:0000256" key="8">
    <source>
        <dbReference type="RuleBase" id="RU363032"/>
    </source>
</evidence>
<keyword evidence="11" id="KW-1185">Reference proteome</keyword>
<gene>
    <name evidence="10" type="ORF">F1D05_10505</name>
</gene>
<reference evidence="11" key="1">
    <citation type="submission" date="2019-09" db="EMBL/GenBank/DDBJ databases">
        <title>Antimicrobial potential of Antarctic Bacteria.</title>
        <authorList>
            <person name="Benaud N."/>
            <person name="Edwards R.J."/>
            <person name="Ferrari B.C."/>
        </authorList>
    </citation>
    <scope>NUCLEOTIDE SEQUENCE [LARGE SCALE GENOMIC DNA]</scope>
    <source>
        <strain evidence="11">SPB151</strain>
    </source>
</reference>
<evidence type="ECO:0000259" key="9">
    <source>
        <dbReference type="PROSITE" id="PS50928"/>
    </source>
</evidence>
<organism evidence="10 11">
    <name type="scientific">Kribbella qitaiheensis</name>
    <dbReference type="NCBI Taxonomy" id="1544730"/>
    <lineage>
        <taxon>Bacteria</taxon>
        <taxon>Bacillati</taxon>
        <taxon>Actinomycetota</taxon>
        <taxon>Actinomycetes</taxon>
        <taxon>Propionibacteriales</taxon>
        <taxon>Kribbellaceae</taxon>
        <taxon>Kribbella</taxon>
    </lineage>
</organism>
<comment type="similarity">
    <text evidence="8">Belongs to the binding-protein-dependent transport system permease family.</text>
</comment>
<dbReference type="CDD" id="cd06261">
    <property type="entry name" value="TM_PBP2"/>
    <property type="match status" value="1"/>
</dbReference>
<comment type="subcellular location">
    <subcellularLocation>
        <location evidence="1">Cell inner membrane</location>
        <topology evidence="1">Multi-pass membrane protein</topology>
    </subcellularLocation>
    <subcellularLocation>
        <location evidence="8">Cell membrane</location>
        <topology evidence="8">Multi-pass membrane protein</topology>
    </subcellularLocation>
</comment>
<evidence type="ECO:0000313" key="10">
    <source>
        <dbReference type="EMBL" id="QNE22868.1"/>
    </source>
</evidence>
<dbReference type="InterPro" id="IPR035906">
    <property type="entry name" value="MetI-like_sf"/>
</dbReference>
<evidence type="ECO:0000256" key="7">
    <source>
        <dbReference type="ARBA" id="ARBA00023136"/>
    </source>
</evidence>
<keyword evidence="3" id="KW-1003">Cell membrane</keyword>
<dbReference type="Proteomes" id="UP000515563">
    <property type="component" value="Chromosome"/>
</dbReference>
<feature type="transmembrane region" description="Helical" evidence="8">
    <location>
        <begin position="66"/>
        <end position="87"/>
    </location>
</feature>
<evidence type="ECO:0000256" key="6">
    <source>
        <dbReference type="ARBA" id="ARBA00022989"/>
    </source>
</evidence>
<protein>
    <submittedName>
        <fullName evidence="10">ABC transporter permease subunit</fullName>
    </submittedName>
</protein>
<feature type="transmembrane region" description="Helical" evidence="8">
    <location>
        <begin position="108"/>
        <end position="130"/>
    </location>
</feature>
<reference evidence="10 11" key="2">
    <citation type="journal article" date="2020" name="Microbiol. Resour. Announc.">
        <title>Antarctic desert soil bacteria exhibit high novel natural product potential, evaluated through long-read genome sequencing and comparative genomics.</title>
        <authorList>
            <person name="Benaud N."/>
            <person name="Edwards R.J."/>
            <person name="Amos T.G."/>
            <person name="D'Agostino P.M."/>
            <person name="Gutierrez-Chavez C."/>
            <person name="Montgomery K."/>
            <person name="Nicetic I."/>
            <person name="Ferrari B.C."/>
        </authorList>
    </citation>
    <scope>NUCLEOTIDE SEQUENCE [LARGE SCALE GENOMIC DNA]</scope>
    <source>
        <strain evidence="10 11">SPB151</strain>
    </source>
</reference>
<dbReference type="Gene3D" id="1.10.3720.10">
    <property type="entry name" value="MetI-like"/>
    <property type="match status" value="1"/>
</dbReference>
<proteinExistence type="inferred from homology"/>
<dbReference type="EMBL" id="CP043661">
    <property type="protein sequence ID" value="QNE22868.1"/>
    <property type="molecule type" value="Genomic_DNA"/>
</dbReference>
<evidence type="ECO:0000313" key="11">
    <source>
        <dbReference type="Proteomes" id="UP000515563"/>
    </source>
</evidence>
<dbReference type="KEGG" id="kqi:F1D05_10505"/>
<keyword evidence="5 8" id="KW-0812">Transmembrane</keyword>
<evidence type="ECO:0000256" key="5">
    <source>
        <dbReference type="ARBA" id="ARBA00022692"/>
    </source>
</evidence>
<evidence type="ECO:0000256" key="4">
    <source>
        <dbReference type="ARBA" id="ARBA00022519"/>
    </source>
</evidence>
<keyword evidence="2 8" id="KW-0813">Transport</keyword>
<accession>A0A7G6X9F3</accession>
<dbReference type="AlphaFoldDB" id="A0A7G6X9F3"/>